<dbReference type="AlphaFoldDB" id="A0A9N9CEL7"/>
<dbReference type="OrthoDB" id="3141857at2759"/>
<dbReference type="InterPro" id="IPR039965">
    <property type="entry name" value="C3H7.08c"/>
</dbReference>
<feature type="transmembrane region" description="Helical" evidence="1">
    <location>
        <begin position="23"/>
        <end position="41"/>
    </location>
</feature>
<accession>A0A9N9CEL7</accession>
<protein>
    <submittedName>
        <fullName evidence="2">8877_t:CDS:1</fullName>
    </submittedName>
</protein>
<evidence type="ECO:0000313" key="2">
    <source>
        <dbReference type="EMBL" id="CAG8597354.1"/>
    </source>
</evidence>
<gene>
    <name evidence="2" type="ORF">ALEPTO_LOCUS7978</name>
</gene>
<keyword evidence="3" id="KW-1185">Reference proteome</keyword>
<evidence type="ECO:0000256" key="1">
    <source>
        <dbReference type="SAM" id="Phobius"/>
    </source>
</evidence>
<dbReference type="EMBL" id="CAJVPS010003994">
    <property type="protein sequence ID" value="CAG8597354.1"/>
    <property type="molecule type" value="Genomic_DNA"/>
</dbReference>
<comment type="caution">
    <text evidence="2">The sequence shown here is derived from an EMBL/GenBank/DDBJ whole genome shotgun (WGS) entry which is preliminary data.</text>
</comment>
<keyword evidence="1" id="KW-0812">Transmembrane</keyword>
<sequence length="104" mass="11650">MPPVGVTPKTRSMMRFLSIDPEIFPLMGVLLTIFTGVGYMLGRKATNVNSEGEGETSDFKYRFHKNADLNEQILEAPSAVAEHKIRVNLPKETKERLPKGMTVE</sequence>
<name>A0A9N9CEL7_9GLOM</name>
<dbReference type="PANTHER" id="PTHR40466:SF1">
    <property type="entry name" value="FUNGAL PROTEIN"/>
    <property type="match status" value="1"/>
</dbReference>
<keyword evidence="1" id="KW-0472">Membrane</keyword>
<evidence type="ECO:0000313" key="3">
    <source>
        <dbReference type="Proteomes" id="UP000789508"/>
    </source>
</evidence>
<keyword evidence="1" id="KW-1133">Transmembrane helix</keyword>
<dbReference type="Proteomes" id="UP000789508">
    <property type="component" value="Unassembled WGS sequence"/>
</dbReference>
<proteinExistence type="predicted"/>
<organism evidence="2 3">
    <name type="scientific">Ambispora leptoticha</name>
    <dbReference type="NCBI Taxonomy" id="144679"/>
    <lineage>
        <taxon>Eukaryota</taxon>
        <taxon>Fungi</taxon>
        <taxon>Fungi incertae sedis</taxon>
        <taxon>Mucoromycota</taxon>
        <taxon>Glomeromycotina</taxon>
        <taxon>Glomeromycetes</taxon>
        <taxon>Archaeosporales</taxon>
        <taxon>Ambisporaceae</taxon>
        <taxon>Ambispora</taxon>
    </lineage>
</organism>
<reference evidence="2" key="1">
    <citation type="submission" date="2021-06" db="EMBL/GenBank/DDBJ databases">
        <authorList>
            <person name="Kallberg Y."/>
            <person name="Tangrot J."/>
            <person name="Rosling A."/>
        </authorList>
    </citation>
    <scope>NUCLEOTIDE SEQUENCE</scope>
    <source>
        <strain evidence="2">FL130A</strain>
    </source>
</reference>
<dbReference type="PANTHER" id="PTHR40466">
    <property type="entry name" value="EXPRESSED PROTEIN"/>
    <property type="match status" value="1"/>
</dbReference>